<keyword evidence="1" id="KW-0812">Transmembrane</keyword>
<reference evidence="2" key="1">
    <citation type="submission" date="2020-03" db="EMBL/GenBank/DDBJ databases">
        <title>The deep terrestrial virosphere.</title>
        <authorList>
            <person name="Holmfeldt K."/>
            <person name="Nilsson E."/>
            <person name="Simone D."/>
            <person name="Lopez-Fernandez M."/>
            <person name="Wu X."/>
            <person name="de Brujin I."/>
            <person name="Lundin D."/>
            <person name="Andersson A."/>
            <person name="Bertilsson S."/>
            <person name="Dopson M."/>
        </authorList>
    </citation>
    <scope>NUCLEOTIDE SEQUENCE</scope>
    <source>
        <strain evidence="2">TM448B03633</strain>
    </source>
</reference>
<sequence length="76" mass="8312">MAILDLISQPEINADGEKKKKTWRNMVIDAVIIGGIAVAAVMGNDVPGTVEMWVMLKAFTAAFLLQLAIERGLRRT</sequence>
<feature type="transmembrane region" description="Helical" evidence="1">
    <location>
        <begin position="26"/>
        <end position="44"/>
    </location>
</feature>
<gene>
    <name evidence="2" type="ORF">TM448B03633_0007</name>
</gene>
<evidence type="ECO:0000256" key="1">
    <source>
        <dbReference type="SAM" id="Phobius"/>
    </source>
</evidence>
<accession>A0A6M3Y174</accession>
<evidence type="ECO:0000313" key="2">
    <source>
        <dbReference type="EMBL" id="QJI02784.1"/>
    </source>
</evidence>
<proteinExistence type="predicted"/>
<name>A0A6M3Y174_9ZZZZ</name>
<protein>
    <submittedName>
        <fullName evidence="2">Uncharacterized protein</fullName>
    </submittedName>
</protein>
<keyword evidence="1" id="KW-0472">Membrane</keyword>
<keyword evidence="1" id="KW-1133">Transmembrane helix</keyword>
<dbReference type="AlphaFoldDB" id="A0A6M3Y174"/>
<dbReference type="EMBL" id="MT145030">
    <property type="protein sequence ID" value="QJI02784.1"/>
    <property type="molecule type" value="Genomic_DNA"/>
</dbReference>
<organism evidence="2">
    <name type="scientific">viral metagenome</name>
    <dbReference type="NCBI Taxonomy" id="1070528"/>
    <lineage>
        <taxon>unclassified sequences</taxon>
        <taxon>metagenomes</taxon>
        <taxon>organismal metagenomes</taxon>
    </lineage>
</organism>
<feature type="transmembrane region" description="Helical" evidence="1">
    <location>
        <begin position="50"/>
        <end position="69"/>
    </location>
</feature>